<name>A0ACB9EL57_ARCLA</name>
<keyword evidence="2" id="KW-1185">Reference proteome</keyword>
<evidence type="ECO:0000313" key="2">
    <source>
        <dbReference type="Proteomes" id="UP001055879"/>
    </source>
</evidence>
<reference evidence="1 2" key="2">
    <citation type="journal article" date="2022" name="Mol. Ecol. Resour.">
        <title>The genomes of chicory, endive, great burdock and yacon provide insights into Asteraceae paleo-polyploidization history and plant inulin production.</title>
        <authorList>
            <person name="Fan W."/>
            <person name="Wang S."/>
            <person name="Wang H."/>
            <person name="Wang A."/>
            <person name="Jiang F."/>
            <person name="Liu H."/>
            <person name="Zhao H."/>
            <person name="Xu D."/>
            <person name="Zhang Y."/>
        </authorList>
    </citation>
    <scope>NUCLEOTIDE SEQUENCE [LARGE SCALE GENOMIC DNA]</scope>
    <source>
        <strain evidence="2">cv. Niubang</strain>
    </source>
</reference>
<reference evidence="2" key="1">
    <citation type="journal article" date="2022" name="Mol. Ecol. Resour.">
        <title>The genomes of chicory, endive, great burdock and yacon provide insights into Asteraceae palaeo-polyploidization history and plant inulin production.</title>
        <authorList>
            <person name="Fan W."/>
            <person name="Wang S."/>
            <person name="Wang H."/>
            <person name="Wang A."/>
            <person name="Jiang F."/>
            <person name="Liu H."/>
            <person name="Zhao H."/>
            <person name="Xu D."/>
            <person name="Zhang Y."/>
        </authorList>
    </citation>
    <scope>NUCLEOTIDE SEQUENCE [LARGE SCALE GENOMIC DNA]</scope>
    <source>
        <strain evidence="2">cv. Niubang</strain>
    </source>
</reference>
<dbReference type="EMBL" id="CM042048">
    <property type="protein sequence ID" value="KAI3759411.1"/>
    <property type="molecule type" value="Genomic_DNA"/>
</dbReference>
<comment type="caution">
    <text evidence="1">The sequence shown here is derived from an EMBL/GenBank/DDBJ whole genome shotgun (WGS) entry which is preliminary data.</text>
</comment>
<accession>A0ACB9EL57</accession>
<protein>
    <submittedName>
        <fullName evidence="1">Uncharacterized protein</fullName>
    </submittedName>
</protein>
<proteinExistence type="predicted"/>
<evidence type="ECO:0000313" key="1">
    <source>
        <dbReference type="EMBL" id="KAI3759411.1"/>
    </source>
</evidence>
<sequence>MIEAFNLNDSLVKAWAKPTRSELRGKIDLLCSQRSISMIFFDVPSSPLTESSRQLMNHMDTKNFVVLVYLAAAVVVVSSVVVVVVISPATATAW</sequence>
<gene>
    <name evidence="1" type="ORF">L6452_07209</name>
</gene>
<organism evidence="1 2">
    <name type="scientific">Arctium lappa</name>
    <name type="common">Greater burdock</name>
    <name type="synonym">Lappa major</name>
    <dbReference type="NCBI Taxonomy" id="4217"/>
    <lineage>
        <taxon>Eukaryota</taxon>
        <taxon>Viridiplantae</taxon>
        <taxon>Streptophyta</taxon>
        <taxon>Embryophyta</taxon>
        <taxon>Tracheophyta</taxon>
        <taxon>Spermatophyta</taxon>
        <taxon>Magnoliopsida</taxon>
        <taxon>eudicotyledons</taxon>
        <taxon>Gunneridae</taxon>
        <taxon>Pentapetalae</taxon>
        <taxon>asterids</taxon>
        <taxon>campanulids</taxon>
        <taxon>Asterales</taxon>
        <taxon>Asteraceae</taxon>
        <taxon>Carduoideae</taxon>
        <taxon>Cardueae</taxon>
        <taxon>Arctiinae</taxon>
        <taxon>Arctium</taxon>
    </lineage>
</organism>
<dbReference type="Proteomes" id="UP001055879">
    <property type="component" value="Linkage Group LG02"/>
</dbReference>